<proteinExistence type="predicted"/>
<evidence type="ECO:0000313" key="3">
    <source>
        <dbReference type="Proteomes" id="UP000708208"/>
    </source>
</evidence>
<dbReference type="Proteomes" id="UP000708208">
    <property type="component" value="Unassembled WGS sequence"/>
</dbReference>
<organism evidence="2 3">
    <name type="scientific">Allacma fusca</name>
    <dbReference type="NCBI Taxonomy" id="39272"/>
    <lineage>
        <taxon>Eukaryota</taxon>
        <taxon>Metazoa</taxon>
        <taxon>Ecdysozoa</taxon>
        <taxon>Arthropoda</taxon>
        <taxon>Hexapoda</taxon>
        <taxon>Collembola</taxon>
        <taxon>Symphypleona</taxon>
        <taxon>Sminthuridae</taxon>
        <taxon>Allacma</taxon>
    </lineage>
</organism>
<keyword evidence="3" id="KW-1185">Reference proteome</keyword>
<feature type="region of interest" description="Disordered" evidence="1">
    <location>
        <begin position="1"/>
        <end position="25"/>
    </location>
</feature>
<name>A0A8J2PAH5_9HEXA</name>
<accession>A0A8J2PAH5</accession>
<comment type="caution">
    <text evidence="2">The sequence shown here is derived from an EMBL/GenBank/DDBJ whole genome shotgun (WGS) entry which is preliminary data.</text>
</comment>
<evidence type="ECO:0000313" key="2">
    <source>
        <dbReference type="EMBL" id="CAG7732377.1"/>
    </source>
</evidence>
<dbReference type="AlphaFoldDB" id="A0A8J2PAH5"/>
<sequence length="81" mass="8988">MGNICTKFVGENNQNSPLNKTQTENDISVTRRQNAEAPVAYVPDASSSKGIGLINFFYPPSSKTLLITLKKHEQSEGFWNN</sequence>
<gene>
    <name evidence="2" type="ORF">AFUS01_LOCUS20897</name>
</gene>
<feature type="compositionally biased region" description="Polar residues" evidence="1">
    <location>
        <begin position="11"/>
        <end position="25"/>
    </location>
</feature>
<dbReference type="EMBL" id="CAJVCH010230028">
    <property type="protein sequence ID" value="CAG7732377.1"/>
    <property type="molecule type" value="Genomic_DNA"/>
</dbReference>
<reference evidence="2" key="1">
    <citation type="submission" date="2021-06" db="EMBL/GenBank/DDBJ databases">
        <authorList>
            <person name="Hodson N. C."/>
            <person name="Mongue J. A."/>
            <person name="Jaron S. K."/>
        </authorList>
    </citation>
    <scope>NUCLEOTIDE SEQUENCE</scope>
</reference>
<protein>
    <submittedName>
        <fullName evidence="2">Uncharacterized protein</fullName>
    </submittedName>
</protein>
<evidence type="ECO:0000256" key="1">
    <source>
        <dbReference type="SAM" id="MobiDB-lite"/>
    </source>
</evidence>